<name>A0A2Z7DEK8_9LAMI</name>
<proteinExistence type="predicted"/>
<feature type="region of interest" description="Disordered" evidence="2">
    <location>
        <begin position="185"/>
        <end position="205"/>
    </location>
</feature>
<keyword evidence="1" id="KW-0175">Coiled coil</keyword>
<accession>A0A2Z7DEK8</accession>
<protein>
    <submittedName>
        <fullName evidence="3">Uncharacterized protein</fullName>
    </submittedName>
</protein>
<evidence type="ECO:0000313" key="4">
    <source>
        <dbReference type="Proteomes" id="UP000250235"/>
    </source>
</evidence>
<gene>
    <name evidence="3" type="ORF">F511_20531</name>
</gene>
<reference evidence="3 4" key="1">
    <citation type="journal article" date="2015" name="Proc. Natl. Acad. Sci. U.S.A.">
        <title>The resurrection genome of Boea hygrometrica: A blueprint for survival of dehydration.</title>
        <authorList>
            <person name="Xiao L."/>
            <person name="Yang G."/>
            <person name="Zhang L."/>
            <person name="Yang X."/>
            <person name="Zhao S."/>
            <person name="Ji Z."/>
            <person name="Zhou Q."/>
            <person name="Hu M."/>
            <person name="Wang Y."/>
            <person name="Chen M."/>
            <person name="Xu Y."/>
            <person name="Jin H."/>
            <person name="Xiao X."/>
            <person name="Hu G."/>
            <person name="Bao F."/>
            <person name="Hu Y."/>
            <person name="Wan P."/>
            <person name="Li L."/>
            <person name="Deng X."/>
            <person name="Kuang T."/>
            <person name="Xiang C."/>
            <person name="Zhu J.K."/>
            <person name="Oliver M.J."/>
            <person name="He Y."/>
        </authorList>
    </citation>
    <scope>NUCLEOTIDE SEQUENCE [LARGE SCALE GENOMIC DNA]</scope>
    <source>
        <strain evidence="4">cv. XS01</strain>
    </source>
</reference>
<feature type="compositionally biased region" description="Low complexity" evidence="2">
    <location>
        <begin position="18"/>
        <end position="30"/>
    </location>
</feature>
<dbReference type="EMBL" id="KQ988449">
    <property type="protein sequence ID" value="KZV55802.1"/>
    <property type="molecule type" value="Genomic_DNA"/>
</dbReference>
<sequence>MIGKYWLLRKAPKAGQISDSSSSSSSSSSDSEQEEVHCLMADQASDDEVFDFSNVEFTREDLVQALNNMVHEYKSLSHTFEEIKAENASLKNSSAESSSDELEDTDSLKIELIKLNMESELLRNEASELKADNDKLNELGSSIFAFSKQAISAQLNQKGKVGIGFSKPENSKPIWLKNKLDKDKAKSGRKPFVPNQPWSSSTKVKSGWKKVQRKRDLYGGQHLKSKLNIPHNYAQTLKDTYTGKNVKQCLRQQQVFRSKGREMFTSAPSSSVQGKQICLRHLYMLDSNAYIFNLRHFRHSQISAMASSSFTNAYLVDFELVLEIPDNEGMQNMFKALETSGLRSFMGCKSVLFAGVFELPTEGLSDFSDVPRNLVYEARRIFSKSGEPVVTHGKKKSLKYEYRLLNDILAKSITERRIIRCCDNQTAIHFGLKVNWSKILFGILEEMVDRTVKKAKGYAAQISGLLNSDPALTMGEATPFPSSKILSPNTVITYIVTNQTADTRGQSDEGGKTPVATVKRASKSKKKSESTSDATVEIVSEVVGSKKRPAVEVPLQVIETTPAMTAEQHPAPKRKSRKRKWILSEGSDDDNVEESIDVESVKVSGVNFEEPIEKVSHVSAQVAPTTDEWLEESFKDFASRENEPVVETTSKFGKELRQEERVTVEQRLDIVDEVGTVTKAIDSKQRAEEIMSIDDLLLQISDDMLLPSVTAAEITKIRLGESISINE</sequence>
<feature type="region of interest" description="Disordered" evidence="2">
    <location>
        <begin position="12"/>
        <end position="36"/>
    </location>
</feature>
<dbReference type="OrthoDB" id="1838786at2759"/>
<dbReference type="AlphaFoldDB" id="A0A2Z7DEK8"/>
<keyword evidence="4" id="KW-1185">Reference proteome</keyword>
<organism evidence="3 4">
    <name type="scientific">Dorcoceras hygrometricum</name>
    <dbReference type="NCBI Taxonomy" id="472368"/>
    <lineage>
        <taxon>Eukaryota</taxon>
        <taxon>Viridiplantae</taxon>
        <taxon>Streptophyta</taxon>
        <taxon>Embryophyta</taxon>
        <taxon>Tracheophyta</taxon>
        <taxon>Spermatophyta</taxon>
        <taxon>Magnoliopsida</taxon>
        <taxon>eudicotyledons</taxon>
        <taxon>Gunneridae</taxon>
        <taxon>Pentapetalae</taxon>
        <taxon>asterids</taxon>
        <taxon>lamiids</taxon>
        <taxon>Lamiales</taxon>
        <taxon>Gesneriaceae</taxon>
        <taxon>Didymocarpoideae</taxon>
        <taxon>Trichosporeae</taxon>
        <taxon>Loxocarpinae</taxon>
        <taxon>Dorcoceras</taxon>
    </lineage>
</organism>
<feature type="coiled-coil region" evidence="1">
    <location>
        <begin position="85"/>
        <end position="139"/>
    </location>
</feature>
<evidence type="ECO:0000313" key="3">
    <source>
        <dbReference type="EMBL" id="KZV55802.1"/>
    </source>
</evidence>
<dbReference type="Proteomes" id="UP000250235">
    <property type="component" value="Unassembled WGS sequence"/>
</dbReference>
<feature type="region of interest" description="Disordered" evidence="2">
    <location>
        <begin position="502"/>
        <end position="534"/>
    </location>
</feature>
<evidence type="ECO:0000256" key="1">
    <source>
        <dbReference type="SAM" id="Coils"/>
    </source>
</evidence>
<evidence type="ECO:0000256" key="2">
    <source>
        <dbReference type="SAM" id="MobiDB-lite"/>
    </source>
</evidence>